<dbReference type="InterPro" id="IPR022442">
    <property type="entry name" value="SO_2930-like_dom"/>
</dbReference>
<reference evidence="4" key="1">
    <citation type="journal article" date="2019" name="Int. J. Syst. Evol. Microbiol.">
        <title>The Global Catalogue of Microorganisms (GCM) 10K type strain sequencing project: providing services to taxonomists for standard genome sequencing and annotation.</title>
        <authorList>
            <consortium name="The Broad Institute Genomics Platform"/>
            <consortium name="The Broad Institute Genome Sequencing Center for Infectious Disease"/>
            <person name="Wu L."/>
            <person name="Ma J."/>
        </authorList>
    </citation>
    <scope>NUCLEOTIDE SEQUENCE [LARGE SCALE GENOMIC DNA]</scope>
    <source>
        <strain evidence="4">KCTC 42424</strain>
    </source>
</reference>
<dbReference type="SMART" id="SM00710">
    <property type="entry name" value="PbH1"/>
    <property type="match status" value="8"/>
</dbReference>
<accession>A0ABV7VRT7</accession>
<feature type="signal peptide" evidence="1">
    <location>
        <begin position="1"/>
        <end position="28"/>
    </location>
</feature>
<proteinExistence type="predicted"/>
<feature type="chain" id="PRO_5045337412" evidence="1">
    <location>
        <begin position="29"/>
        <end position="595"/>
    </location>
</feature>
<dbReference type="SUPFAM" id="SSF51126">
    <property type="entry name" value="Pectin lyase-like"/>
    <property type="match status" value="1"/>
</dbReference>
<evidence type="ECO:0000256" key="1">
    <source>
        <dbReference type="SAM" id="SignalP"/>
    </source>
</evidence>
<dbReference type="Pfam" id="PF13229">
    <property type="entry name" value="Beta_helix"/>
    <property type="match status" value="1"/>
</dbReference>
<dbReference type="InterPro" id="IPR006626">
    <property type="entry name" value="PbH1"/>
</dbReference>
<organism evidence="3 4">
    <name type="scientific">Bacterioplanoides pacificum</name>
    <dbReference type="NCBI Taxonomy" id="1171596"/>
    <lineage>
        <taxon>Bacteria</taxon>
        <taxon>Pseudomonadati</taxon>
        <taxon>Pseudomonadota</taxon>
        <taxon>Gammaproteobacteria</taxon>
        <taxon>Oceanospirillales</taxon>
        <taxon>Oceanospirillaceae</taxon>
        <taxon>Bacterioplanoides</taxon>
    </lineage>
</organism>
<dbReference type="Proteomes" id="UP001595722">
    <property type="component" value="Unassembled WGS sequence"/>
</dbReference>
<dbReference type="RefSeq" id="WP_376865622.1">
    <property type="nucleotide sequence ID" value="NZ_JBHRYB010000005.1"/>
</dbReference>
<dbReference type="InterPro" id="IPR012334">
    <property type="entry name" value="Pectin_lyas_fold"/>
</dbReference>
<evidence type="ECO:0000313" key="4">
    <source>
        <dbReference type="Proteomes" id="UP001595722"/>
    </source>
</evidence>
<dbReference type="PROSITE" id="PS51257">
    <property type="entry name" value="PROKAR_LIPOPROTEIN"/>
    <property type="match status" value="1"/>
</dbReference>
<comment type="caution">
    <text evidence="3">The sequence shown here is derived from an EMBL/GenBank/DDBJ whole genome shotgun (WGS) entry which is preliminary data.</text>
</comment>
<sequence length="595" mass="62377">MMETIKTANRLKPLALAAMMGMSALALTGCGSDDDNDSPTSFIDPGKAFNCTDVTTSGARVICLGSATDLRDKTVQDELLDALAEAENGDTFIFPEGRYQFTSTIEFNGLVDNIAVSNLTFRGAGMEKTIIDVSGASADGFLFNNTNNLTFEDFGIYESNNNALKVTKSNGIIMRRMATVWETDYQSTNGAYGLYPVETTNVLIEDCFVKGSADAGVYVGQSDNIVVRNNTAVKNVAGIEIENSTNADVYGNTATGNTGGILIFDLPIGNGKYGSGVRVFDNQVTANNAPNFAKVGEFAGGVHIVPPGTGVIVLSTSDVEIYNNTITDHQTTSIAITSYMLPDDKVAATPKQDVGGADNDDSTPAVMSYGDIHPYAEMYLDGWSPFIRNINIHNNTISLDPAKNNPQGSLIEDLITGYQGFHQQLPDVANGKTTVPHILYDGVGELLANTPNPGGDGESIMQAIAGGINQVAAAVKANIPGAGDYTPINLATFAPYATDAGLCQSNNGIDDQNLFAGSVYETSATANTFADGQPQSKLEQLGAGNMAVAGAIVNDPNGVMNCAGNGFQGNPVTVTVGEQQFGCTSDDSANASCAR</sequence>
<keyword evidence="1" id="KW-0732">Signal</keyword>
<dbReference type="InterPro" id="IPR039448">
    <property type="entry name" value="Beta_helix"/>
</dbReference>
<protein>
    <submittedName>
        <fullName evidence="3">Parallel beta-helix domain-containing protein</fullName>
    </submittedName>
</protein>
<keyword evidence="4" id="KW-1185">Reference proteome</keyword>
<dbReference type="InterPro" id="IPR011050">
    <property type="entry name" value="Pectin_lyase_fold/virulence"/>
</dbReference>
<dbReference type="NCBIfam" id="TIGR03805">
    <property type="entry name" value="beta_helix_1"/>
    <property type="match status" value="1"/>
</dbReference>
<dbReference type="EMBL" id="JBHRYB010000005">
    <property type="protein sequence ID" value="MFC3679832.1"/>
    <property type="molecule type" value="Genomic_DNA"/>
</dbReference>
<name>A0ABV7VRT7_9GAMM</name>
<evidence type="ECO:0000259" key="2">
    <source>
        <dbReference type="Pfam" id="PF13229"/>
    </source>
</evidence>
<dbReference type="Gene3D" id="2.160.20.10">
    <property type="entry name" value="Single-stranded right-handed beta-helix, Pectin lyase-like"/>
    <property type="match status" value="1"/>
</dbReference>
<evidence type="ECO:0000313" key="3">
    <source>
        <dbReference type="EMBL" id="MFC3679832.1"/>
    </source>
</evidence>
<gene>
    <name evidence="3" type="ORF">ACFOMG_06870</name>
</gene>
<feature type="domain" description="Right handed beta helix" evidence="2">
    <location>
        <begin position="140"/>
        <end position="326"/>
    </location>
</feature>